<dbReference type="InterPro" id="IPR020449">
    <property type="entry name" value="Tscrpt_reg_AraC-type_HTH"/>
</dbReference>
<dbReference type="Pfam" id="PF12833">
    <property type="entry name" value="HTH_18"/>
    <property type="match status" value="1"/>
</dbReference>
<evidence type="ECO:0000313" key="5">
    <source>
        <dbReference type="EMBL" id="MDN4525810.1"/>
    </source>
</evidence>
<dbReference type="PANTHER" id="PTHR43280">
    <property type="entry name" value="ARAC-FAMILY TRANSCRIPTIONAL REGULATOR"/>
    <property type="match status" value="1"/>
</dbReference>
<evidence type="ECO:0000256" key="1">
    <source>
        <dbReference type="ARBA" id="ARBA00023015"/>
    </source>
</evidence>
<feature type="domain" description="HTH araC/xylS-type" evidence="4">
    <location>
        <begin position="308"/>
        <end position="406"/>
    </location>
</feature>
<keyword evidence="1" id="KW-0805">Transcription regulation</keyword>
<dbReference type="InterPro" id="IPR018060">
    <property type="entry name" value="HTH_AraC"/>
</dbReference>
<dbReference type="PRINTS" id="PR00032">
    <property type="entry name" value="HTHARAC"/>
</dbReference>
<gene>
    <name evidence="5" type="ORF">QYB97_15095</name>
</gene>
<dbReference type="Proteomes" id="UP001172721">
    <property type="component" value="Unassembled WGS sequence"/>
</dbReference>
<dbReference type="Gene3D" id="1.10.10.60">
    <property type="entry name" value="Homeodomain-like"/>
    <property type="match status" value="2"/>
</dbReference>
<evidence type="ECO:0000256" key="3">
    <source>
        <dbReference type="ARBA" id="ARBA00023163"/>
    </source>
</evidence>
<proteinExistence type="predicted"/>
<name>A0ABT8HYF1_9BACL</name>
<accession>A0ABT8HYF1</accession>
<dbReference type="RefSeq" id="WP_301166841.1">
    <property type="nucleotide sequence ID" value="NZ_JAUHTR010000008.1"/>
</dbReference>
<evidence type="ECO:0000259" key="4">
    <source>
        <dbReference type="PROSITE" id="PS01124"/>
    </source>
</evidence>
<keyword evidence="3" id="KW-0804">Transcription</keyword>
<evidence type="ECO:0000256" key="2">
    <source>
        <dbReference type="ARBA" id="ARBA00023125"/>
    </source>
</evidence>
<evidence type="ECO:0000313" key="6">
    <source>
        <dbReference type="Proteomes" id="UP001172721"/>
    </source>
</evidence>
<reference evidence="5" key="1">
    <citation type="submission" date="2023-07" db="EMBL/GenBank/DDBJ databases">
        <title>Fictibacillus sp. isolated from freshwater pond.</title>
        <authorList>
            <person name="Kirdat K."/>
            <person name="Bhat A."/>
            <person name="Mourya A."/>
            <person name="Yadav A."/>
        </authorList>
    </citation>
    <scope>NUCLEOTIDE SEQUENCE</scope>
    <source>
        <strain evidence="5">NE201</strain>
    </source>
</reference>
<dbReference type="EMBL" id="JAUHTR010000008">
    <property type="protein sequence ID" value="MDN4525810.1"/>
    <property type="molecule type" value="Genomic_DNA"/>
</dbReference>
<protein>
    <submittedName>
        <fullName evidence="5">Helix-turn-helix domain-containing protein</fullName>
    </submittedName>
</protein>
<dbReference type="SMART" id="SM00342">
    <property type="entry name" value="HTH_ARAC"/>
    <property type="match status" value="1"/>
</dbReference>
<dbReference type="PROSITE" id="PS01124">
    <property type="entry name" value="HTH_ARAC_FAMILY_2"/>
    <property type="match status" value="1"/>
</dbReference>
<keyword evidence="2" id="KW-0238">DNA-binding</keyword>
<comment type="caution">
    <text evidence="5">The sequence shown here is derived from an EMBL/GenBank/DDBJ whole genome shotgun (WGS) entry which is preliminary data.</text>
</comment>
<keyword evidence="6" id="KW-1185">Reference proteome</keyword>
<dbReference type="PANTHER" id="PTHR43280:SF34">
    <property type="entry name" value="ARAC-FAMILY TRANSCRIPTIONAL REGULATOR"/>
    <property type="match status" value="1"/>
</dbReference>
<sequence length="411" mass="47712">MNDLKQIEEYCSLLTETFNIPFYYVNHGGELQFETASHTGINPLYSSKQTMLKQLMELENPSILPLYTITPYYENFFSLPVCKNKKLAGTLIAGPTIDHPLKEETLIGLINDLPLAGDKRLLSDYYQSIPVISEWNKIHISKLLYHMLYKVKLDTKDILHNNRLMKDNSLPRAEIAMTVSKRRQNNTFHTSPLIEKKVFQYIKEGRKEDLIEVRKKYFKKEGMGVLSRTSHIRSQKNLAIVGITLATRYAVDGGLYPEIAYTLSDKYIQNIEELTDVNEVWTLVDQAHYSFADRVDQLKRQTYSKPVITCQNYIFSHIYDELKVAELANMLKLHPNYLSLLFKKETGMSITSYIQKAKVDEAKNLLTFSHYSVSEIYTLLNFHDQSYFTKVFKKLTGETPSQFRNQKKSSF</sequence>
<dbReference type="InterPro" id="IPR009057">
    <property type="entry name" value="Homeodomain-like_sf"/>
</dbReference>
<organism evidence="5 6">
    <name type="scientific">Fictibacillus fluitans</name>
    <dbReference type="NCBI Taxonomy" id="3058422"/>
    <lineage>
        <taxon>Bacteria</taxon>
        <taxon>Bacillati</taxon>
        <taxon>Bacillota</taxon>
        <taxon>Bacilli</taxon>
        <taxon>Bacillales</taxon>
        <taxon>Fictibacillaceae</taxon>
        <taxon>Fictibacillus</taxon>
    </lineage>
</organism>
<dbReference type="SUPFAM" id="SSF46689">
    <property type="entry name" value="Homeodomain-like"/>
    <property type="match status" value="2"/>
</dbReference>